<evidence type="ECO:0000313" key="3">
    <source>
        <dbReference type="Proteomes" id="UP000234767"/>
    </source>
</evidence>
<accession>A0A2I1XER1</accession>
<dbReference type="EMBL" id="PKJO01000001">
    <property type="protein sequence ID" value="PLA41120.1"/>
    <property type="molecule type" value="Genomic_DNA"/>
</dbReference>
<keyword evidence="1" id="KW-1133">Transmembrane helix</keyword>
<comment type="caution">
    <text evidence="2">The sequence shown here is derived from an EMBL/GenBank/DDBJ whole genome shotgun (WGS) entry which is preliminary data.</text>
</comment>
<dbReference type="Proteomes" id="UP000234767">
    <property type="component" value="Unassembled WGS sequence"/>
</dbReference>
<feature type="transmembrane region" description="Helical" evidence="1">
    <location>
        <begin position="35"/>
        <end position="65"/>
    </location>
</feature>
<evidence type="ECO:0000256" key="1">
    <source>
        <dbReference type="SAM" id="Phobius"/>
    </source>
</evidence>
<gene>
    <name evidence="2" type="ORF">CYK00_00500</name>
</gene>
<protein>
    <submittedName>
        <fullName evidence="2">Uncharacterized protein</fullName>
    </submittedName>
</protein>
<proteinExistence type="predicted"/>
<keyword evidence="1" id="KW-0472">Membrane</keyword>
<name>A0A2I1XER1_NEISI</name>
<dbReference type="AlphaFoldDB" id="A0A2I1XER1"/>
<reference evidence="2 3" key="1">
    <citation type="submission" date="2017-12" db="EMBL/GenBank/DDBJ databases">
        <title>Phylogenetic diversity of female urinary microbiome.</title>
        <authorList>
            <person name="Thomas-White K."/>
            <person name="Wolfe A.J."/>
        </authorList>
    </citation>
    <scope>NUCLEOTIDE SEQUENCE [LARGE SCALE GENOMIC DNA]</scope>
    <source>
        <strain evidence="2 3">UMB0321</strain>
    </source>
</reference>
<evidence type="ECO:0000313" key="2">
    <source>
        <dbReference type="EMBL" id="PLA41120.1"/>
    </source>
</evidence>
<sequence>MCVWVVHKYFGFVEEDLFSDDLVKGLISNESINIVIIRFISISVVFWSVSAIFALFPLYGLTFWLNKCKKTVKQKLALDQVYKAREKR</sequence>
<keyword evidence="1" id="KW-0812">Transmembrane</keyword>
<organism evidence="2 3">
    <name type="scientific">Neisseria sicca</name>
    <dbReference type="NCBI Taxonomy" id="490"/>
    <lineage>
        <taxon>Bacteria</taxon>
        <taxon>Pseudomonadati</taxon>
        <taxon>Pseudomonadota</taxon>
        <taxon>Betaproteobacteria</taxon>
        <taxon>Neisseriales</taxon>
        <taxon>Neisseriaceae</taxon>
        <taxon>Neisseria</taxon>
    </lineage>
</organism>